<reference evidence="7 8" key="1">
    <citation type="journal article" date="2023" name="Sci. Data">
        <title>Genome assembly of the Korean intertidal mud-creeper Batillaria attramentaria.</title>
        <authorList>
            <person name="Patra A.K."/>
            <person name="Ho P.T."/>
            <person name="Jun S."/>
            <person name="Lee S.J."/>
            <person name="Kim Y."/>
            <person name="Won Y.J."/>
        </authorList>
    </citation>
    <scope>NUCLEOTIDE SEQUENCE [LARGE SCALE GENOMIC DNA]</scope>
    <source>
        <strain evidence="7">Wonlab-2016</strain>
    </source>
</reference>
<dbReference type="EMBL" id="JACVVK020000572">
    <property type="protein sequence ID" value="KAK7465173.1"/>
    <property type="molecule type" value="Genomic_DNA"/>
</dbReference>
<feature type="transmembrane region" description="Helical" evidence="5">
    <location>
        <begin position="258"/>
        <end position="284"/>
    </location>
</feature>
<feature type="transmembrane region" description="Helical" evidence="5">
    <location>
        <begin position="32"/>
        <end position="56"/>
    </location>
</feature>
<feature type="transmembrane region" description="Helical" evidence="5">
    <location>
        <begin position="217"/>
        <end position="238"/>
    </location>
</feature>
<gene>
    <name evidence="7" type="ORF">BaRGS_00037636</name>
</gene>
<feature type="transmembrane region" description="Helical" evidence="5">
    <location>
        <begin position="332"/>
        <end position="355"/>
    </location>
</feature>
<feature type="transmembrane region" description="Helical" evidence="5">
    <location>
        <begin position="367"/>
        <end position="388"/>
    </location>
</feature>
<keyword evidence="2 5" id="KW-0812">Transmembrane</keyword>
<dbReference type="Proteomes" id="UP001519460">
    <property type="component" value="Unassembled WGS sequence"/>
</dbReference>
<feature type="domain" description="Amino acid transporter transmembrane" evidence="6">
    <location>
        <begin position="1"/>
        <end position="387"/>
    </location>
</feature>
<dbReference type="PANTHER" id="PTHR22950">
    <property type="entry name" value="AMINO ACID TRANSPORTER"/>
    <property type="match status" value="1"/>
</dbReference>
<evidence type="ECO:0000313" key="8">
    <source>
        <dbReference type="Proteomes" id="UP001519460"/>
    </source>
</evidence>
<protein>
    <recommendedName>
        <fullName evidence="6">Amino acid transporter transmembrane domain-containing protein</fullName>
    </recommendedName>
</protein>
<evidence type="ECO:0000259" key="6">
    <source>
        <dbReference type="Pfam" id="PF01490"/>
    </source>
</evidence>
<evidence type="ECO:0000313" key="7">
    <source>
        <dbReference type="EMBL" id="KAK7465173.1"/>
    </source>
</evidence>
<keyword evidence="4 5" id="KW-0472">Membrane</keyword>
<dbReference type="InterPro" id="IPR013057">
    <property type="entry name" value="AA_transpt_TM"/>
</dbReference>
<dbReference type="AlphaFoldDB" id="A0ABD0J878"/>
<keyword evidence="8" id="KW-1185">Reference proteome</keyword>
<feature type="transmembrane region" description="Helical" evidence="5">
    <location>
        <begin position="128"/>
        <end position="144"/>
    </location>
</feature>
<dbReference type="PANTHER" id="PTHR22950:SF652">
    <property type="entry name" value="TRANSMEMBRANE AMINO ACID TRANSPORTER FAMILY PROTEIN"/>
    <property type="match status" value="1"/>
</dbReference>
<evidence type="ECO:0000256" key="5">
    <source>
        <dbReference type="SAM" id="Phobius"/>
    </source>
</evidence>
<sequence length="396" mass="44380">SSWLYAAMLLANDAIGAGLLHFPKAFRDAGGVMISVVVQMVLMVFIVLAFFILVYGSDVNNSATYQDTIHAVCGKGAWVACSGCIFLYCFGLSLTLLIIIGDQWQQFFQFLECVRCHEEQGPLYTRRWFTITVSSVLCILPLIFPRRIDFLKYASVIGVFSSICVVGLITAQYFLPEQWTEIFRVVPDICFSYQCHIAAVPIYSCMEKRNMVEYCKTIGLCMSVCVFIYTVTATLGYLTFGDRVTSDILLSYRPDVVVLIAVIFTAVKSYTTYPIFLFCGRTALDSLWFSLRGSTSESETEFQERLRRVSVSSLWFFITLLLAVFIPDLGVVIQMLGSLAAVFIFVFPGMCLLRMAEGQGCWTLRTYVIVSMSVVFISLGAFMFGLTLTQSLVTSF</sequence>
<proteinExistence type="predicted"/>
<comment type="caution">
    <text evidence="7">The sequence shown here is derived from an EMBL/GenBank/DDBJ whole genome shotgun (WGS) entry which is preliminary data.</text>
</comment>
<keyword evidence="3 5" id="KW-1133">Transmembrane helix</keyword>
<evidence type="ECO:0000256" key="1">
    <source>
        <dbReference type="ARBA" id="ARBA00004141"/>
    </source>
</evidence>
<feature type="transmembrane region" description="Helical" evidence="5">
    <location>
        <begin position="156"/>
        <end position="176"/>
    </location>
</feature>
<evidence type="ECO:0000256" key="4">
    <source>
        <dbReference type="ARBA" id="ARBA00023136"/>
    </source>
</evidence>
<accession>A0ABD0J878</accession>
<organism evidence="7 8">
    <name type="scientific">Batillaria attramentaria</name>
    <dbReference type="NCBI Taxonomy" id="370345"/>
    <lineage>
        <taxon>Eukaryota</taxon>
        <taxon>Metazoa</taxon>
        <taxon>Spiralia</taxon>
        <taxon>Lophotrochozoa</taxon>
        <taxon>Mollusca</taxon>
        <taxon>Gastropoda</taxon>
        <taxon>Caenogastropoda</taxon>
        <taxon>Sorbeoconcha</taxon>
        <taxon>Cerithioidea</taxon>
        <taxon>Batillariidae</taxon>
        <taxon>Batillaria</taxon>
    </lineage>
</organism>
<dbReference type="GO" id="GO:0016020">
    <property type="term" value="C:membrane"/>
    <property type="evidence" value="ECO:0007669"/>
    <property type="project" value="UniProtKB-SubCell"/>
</dbReference>
<feature type="non-terminal residue" evidence="7">
    <location>
        <position position="1"/>
    </location>
</feature>
<feature type="transmembrane region" description="Helical" evidence="5">
    <location>
        <begin position="305"/>
        <end position="326"/>
    </location>
</feature>
<name>A0ABD0J878_9CAEN</name>
<dbReference type="Pfam" id="PF01490">
    <property type="entry name" value="Aa_trans"/>
    <property type="match status" value="1"/>
</dbReference>
<feature type="transmembrane region" description="Helical" evidence="5">
    <location>
        <begin position="182"/>
        <end position="205"/>
    </location>
</feature>
<evidence type="ECO:0000256" key="2">
    <source>
        <dbReference type="ARBA" id="ARBA00022692"/>
    </source>
</evidence>
<feature type="transmembrane region" description="Helical" evidence="5">
    <location>
        <begin position="77"/>
        <end position="100"/>
    </location>
</feature>
<comment type="subcellular location">
    <subcellularLocation>
        <location evidence="1">Membrane</location>
        <topology evidence="1">Multi-pass membrane protein</topology>
    </subcellularLocation>
</comment>
<evidence type="ECO:0000256" key="3">
    <source>
        <dbReference type="ARBA" id="ARBA00022989"/>
    </source>
</evidence>